<keyword evidence="5" id="KW-1133">Transmembrane helix</keyword>
<dbReference type="SMART" id="SM00534">
    <property type="entry name" value="MUTSac"/>
    <property type="match status" value="1"/>
</dbReference>
<evidence type="ECO:0000259" key="6">
    <source>
        <dbReference type="SMART" id="SM00534"/>
    </source>
</evidence>
<dbReference type="GO" id="GO:0032301">
    <property type="term" value="C:MutSalpha complex"/>
    <property type="evidence" value="ECO:0007669"/>
    <property type="project" value="TreeGrafter"/>
</dbReference>
<feature type="domain" description="DNA mismatch repair proteins mutS family" evidence="6">
    <location>
        <begin position="401"/>
        <end position="589"/>
    </location>
</feature>
<organism evidence="7">
    <name type="scientific">viral metagenome</name>
    <dbReference type="NCBI Taxonomy" id="1070528"/>
    <lineage>
        <taxon>unclassified sequences</taxon>
        <taxon>metagenomes</taxon>
        <taxon>organismal metagenomes</taxon>
    </lineage>
</organism>
<proteinExistence type="inferred from homology"/>
<accession>A0A6C0EPB3</accession>
<dbReference type="Gene3D" id="3.40.50.300">
    <property type="entry name" value="P-loop containing nucleotide triphosphate hydrolases"/>
    <property type="match status" value="1"/>
</dbReference>
<feature type="transmembrane region" description="Helical" evidence="5">
    <location>
        <begin position="156"/>
        <end position="180"/>
    </location>
</feature>
<protein>
    <recommendedName>
        <fullName evidence="6">DNA mismatch repair proteins mutS family domain-containing protein</fullName>
    </recommendedName>
</protein>
<dbReference type="GO" id="GO:0030983">
    <property type="term" value="F:mismatched DNA binding"/>
    <property type="evidence" value="ECO:0007669"/>
    <property type="project" value="InterPro"/>
</dbReference>
<dbReference type="GO" id="GO:0006298">
    <property type="term" value="P:mismatch repair"/>
    <property type="evidence" value="ECO:0007669"/>
    <property type="project" value="InterPro"/>
</dbReference>
<evidence type="ECO:0000256" key="1">
    <source>
        <dbReference type="ARBA" id="ARBA00006271"/>
    </source>
</evidence>
<dbReference type="EMBL" id="MN738915">
    <property type="protein sequence ID" value="QHT31026.1"/>
    <property type="molecule type" value="Genomic_DNA"/>
</dbReference>
<dbReference type="GO" id="GO:0005524">
    <property type="term" value="F:ATP binding"/>
    <property type="evidence" value="ECO:0007669"/>
    <property type="project" value="UniProtKB-KW"/>
</dbReference>
<evidence type="ECO:0000256" key="5">
    <source>
        <dbReference type="SAM" id="Phobius"/>
    </source>
</evidence>
<evidence type="ECO:0000313" key="7">
    <source>
        <dbReference type="EMBL" id="QHT31026.1"/>
    </source>
</evidence>
<dbReference type="InterPro" id="IPR000432">
    <property type="entry name" value="DNA_mismatch_repair_MutS_C"/>
</dbReference>
<comment type="similarity">
    <text evidence="1">Belongs to the DNA mismatch repair MutS family.</text>
</comment>
<sequence length="589" mass="69271">MNKEISTNESIESKNSKIVEINDYFKIPIYYNNEKVEIKKNIVNDLELVNTLDESSNPIYTYLFNNNNDISKKVVEQISKYYTTDIKFLKDTQNFLKTYKTPNTKYTDYSSNYKNILNIWNEIKIDSSFKEKYYYVDWEIIEFLNRSELFLQFVSIYNLFSPILSLFIPIIILIVPFFIIRAKGLTLSIDEYIDVLKSVAQQNALGKLFTTNFSEIHTQDKLYIIISAAFYLFSIYQNIMVCVRFHNNMKTIHNHFNELKIYLSKTLNSMENYLMYTKDLSSYTDFNENLREKINVLKNIVNKISYITEYNLFNINKIKEIGYILKYFYELHTDKAIDSSIMYSIGFNGYIDCLEGLITNINEEKVNFARFVSKNKKTVIKNNYYACLKNENPIKNNIKFNKNIIITGPNASGKTTILKSSLINIIFTQQFGCGFYDSATFTPFKYIHCYLNIPDTSGRDSLFQAEARRCKEILDHIYENKRDRHFCAFDELYSGTNPQEAEVSSTAFINYITKYKNINFMLTTHFIDVCKKLIKNQNILNCHMSTEKQENKIIFKYKLKEGISEVKGGINVLYDMNYPREIIDEALTK</sequence>
<keyword evidence="3" id="KW-0067">ATP-binding</keyword>
<dbReference type="PANTHER" id="PTHR11361:SF148">
    <property type="entry name" value="DNA MISMATCH REPAIR PROTEIN MSH6"/>
    <property type="match status" value="1"/>
</dbReference>
<dbReference type="InterPro" id="IPR027417">
    <property type="entry name" value="P-loop_NTPase"/>
</dbReference>
<evidence type="ECO:0000256" key="4">
    <source>
        <dbReference type="ARBA" id="ARBA00023125"/>
    </source>
</evidence>
<dbReference type="InterPro" id="IPR045076">
    <property type="entry name" value="MutS"/>
</dbReference>
<keyword evidence="5" id="KW-0472">Membrane</keyword>
<keyword evidence="4" id="KW-0238">DNA-binding</keyword>
<dbReference type="PANTHER" id="PTHR11361">
    <property type="entry name" value="DNA MISMATCH REPAIR PROTEIN MUTS FAMILY MEMBER"/>
    <property type="match status" value="1"/>
</dbReference>
<name>A0A6C0EPB3_9ZZZZ</name>
<keyword evidence="5" id="KW-0812">Transmembrane</keyword>
<keyword evidence="2" id="KW-0547">Nucleotide-binding</keyword>
<dbReference type="GO" id="GO:0140664">
    <property type="term" value="F:ATP-dependent DNA damage sensor activity"/>
    <property type="evidence" value="ECO:0007669"/>
    <property type="project" value="InterPro"/>
</dbReference>
<evidence type="ECO:0000256" key="3">
    <source>
        <dbReference type="ARBA" id="ARBA00022840"/>
    </source>
</evidence>
<dbReference type="SUPFAM" id="SSF52540">
    <property type="entry name" value="P-loop containing nucleoside triphosphate hydrolases"/>
    <property type="match status" value="1"/>
</dbReference>
<reference evidence="7" key="1">
    <citation type="journal article" date="2020" name="Nature">
        <title>Giant virus diversity and host interactions through global metagenomics.</title>
        <authorList>
            <person name="Schulz F."/>
            <person name="Roux S."/>
            <person name="Paez-Espino D."/>
            <person name="Jungbluth S."/>
            <person name="Walsh D.A."/>
            <person name="Denef V.J."/>
            <person name="McMahon K.D."/>
            <person name="Konstantinidis K.T."/>
            <person name="Eloe-Fadrosh E.A."/>
            <person name="Kyrpides N.C."/>
            <person name="Woyke T."/>
        </authorList>
    </citation>
    <scope>NUCLEOTIDE SEQUENCE</scope>
    <source>
        <strain evidence="7">GVMAG-M-3300009155-2</strain>
    </source>
</reference>
<dbReference type="Pfam" id="PF00488">
    <property type="entry name" value="MutS_V"/>
    <property type="match status" value="1"/>
</dbReference>
<dbReference type="AlphaFoldDB" id="A0A6C0EPB3"/>
<feature type="transmembrane region" description="Helical" evidence="5">
    <location>
        <begin position="222"/>
        <end position="243"/>
    </location>
</feature>
<evidence type="ECO:0000256" key="2">
    <source>
        <dbReference type="ARBA" id="ARBA00022741"/>
    </source>
</evidence>